<dbReference type="SMART" id="SM00220">
    <property type="entry name" value="S_TKc"/>
    <property type="match status" value="1"/>
</dbReference>
<dbReference type="InterPro" id="IPR032675">
    <property type="entry name" value="LRR_dom_sf"/>
</dbReference>
<dbReference type="Pfam" id="PF13855">
    <property type="entry name" value="LRR_8"/>
    <property type="match status" value="2"/>
</dbReference>
<proteinExistence type="inferred from homology"/>
<evidence type="ECO:0000256" key="7">
    <source>
        <dbReference type="ARBA" id="ARBA00022741"/>
    </source>
</evidence>
<evidence type="ECO:0000256" key="5">
    <source>
        <dbReference type="ARBA" id="ARBA00022692"/>
    </source>
</evidence>
<dbReference type="Gene3D" id="3.30.200.20">
    <property type="entry name" value="Phosphorylase Kinase, domain 1"/>
    <property type="match status" value="1"/>
</dbReference>
<evidence type="ECO:0000256" key="9">
    <source>
        <dbReference type="ARBA" id="ARBA00022840"/>
    </source>
</evidence>
<comment type="similarity">
    <text evidence="2">Belongs to the protein kinase superfamily. Ser/Thr protein kinase family.</text>
</comment>
<accession>A0ABQ7U3T3</accession>
<evidence type="ECO:0000256" key="1">
    <source>
        <dbReference type="ARBA" id="ARBA00004370"/>
    </source>
</evidence>
<keyword evidence="12" id="KW-0325">Glycoprotein</keyword>
<keyword evidence="10" id="KW-1133">Transmembrane helix</keyword>
<feature type="domain" description="Protein kinase" evidence="14">
    <location>
        <begin position="336"/>
        <end position="632"/>
    </location>
</feature>
<dbReference type="SMART" id="SM00369">
    <property type="entry name" value="LRR_TYP"/>
    <property type="match status" value="9"/>
</dbReference>
<dbReference type="PANTHER" id="PTHR48056">
    <property type="entry name" value="LRR RECEPTOR-LIKE SERINE/THREONINE-PROTEIN KINASE-RELATED"/>
    <property type="match status" value="1"/>
</dbReference>
<comment type="subcellular location">
    <subcellularLocation>
        <location evidence="1">Membrane</location>
    </subcellularLocation>
</comment>
<keyword evidence="9 13" id="KW-0067">ATP-binding</keyword>
<dbReference type="InterPro" id="IPR003591">
    <property type="entry name" value="Leu-rich_rpt_typical-subtyp"/>
</dbReference>
<dbReference type="PANTHER" id="PTHR48056:SF29">
    <property type="entry name" value="RECEPTOR-LIKE PROTEIN KINASE HSL1"/>
    <property type="match status" value="1"/>
</dbReference>
<dbReference type="InterPro" id="IPR001611">
    <property type="entry name" value="Leu-rich_rpt"/>
</dbReference>
<dbReference type="SUPFAM" id="SSF52058">
    <property type="entry name" value="L domain-like"/>
    <property type="match status" value="2"/>
</dbReference>
<evidence type="ECO:0000313" key="16">
    <source>
        <dbReference type="Proteomes" id="UP000826656"/>
    </source>
</evidence>
<dbReference type="SMART" id="SM00365">
    <property type="entry name" value="LRR_SD22"/>
    <property type="match status" value="8"/>
</dbReference>
<dbReference type="Gene3D" id="1.10.510.10">
    <property type="entry name" value="Transferase(Phosphotransferase) domain 1"/>
    <property type="match status" value="1"/>
</dbReference>
<dbReference type="Pfam" id="PF08263">
    <property type="entry name" value="LRRNT_2"/>
    <property type="match status" value="1"/>
</dbReference>
<evidence type="ECO:0000256" key="11">
    <source>
        <dbReference type="ARBA" id="ARBA00023136"/>
    </source>
</evidence>
<sequence length="918" mass="102220">MVVTQLNLGEKNITGTIPSTIICQLNNLTFIDLSNNNISGTIPLSLKDCSMLQHLDLFNNSLSGRIPGELFGMKTLVNLYLNGNMLSGEMTKQISASQLKNLDLSDNHLNGSIPEDIGNLKNLVKLDLSHNSLSGSITSKLFQLNQLSHLSLSYNYLSGVLPNAMNLFSLYDMDLSHNQLTGSIPKGLASSTGLDALDLSYNQLSGNISESIKHLRPRISLRLCSNKFSGRISSEFVKLTYEENCFDESNLSSTSNSLSIPGLPSFLSGDEVRKLSRSQHLIIPIVGVGVAILLLWIFHRTRKHWWKTKMQNVKDKIKFISFQKLNVTTEDILSSLKDENIIGNGGSGKVYRAVIDQTGNTYAVKSIGHGEKSVGRPQKEFLAEVRTLGSIRHNNIVKLICCISSLDRKLLVYEYFEKQSLDKWLHRKKRAASPGQSSTPALDWQKRLKIATGAAQGLSYMHHDCTRPIIHRDIKSNNILLDSEFNAKIADFGLAKILSRRDDDPETASAIAGTFGYIAPEYASTFRVNIKTDIYSFGVVLLELTTGRQPILGEEQMNLAQWAQQGYRDGNYIVEALDEEIMETSNVEQMRGVFKLGLMCTGATPYGRPSMKENEKVSIASAGLSGVKHKGLFYNMNMVSFPGSFGTEQSILLSLKQHWRDSEFLQSWDLNSSICTWSGVSCIDDWVVTQLNLGENNITGTVPSTIICELNNLTFIDLSNNNISGTIPLRMKDCSMLQHLDLSKNSLSGQIPGELFGMKQLLNLYLNGNMLSGEMPKQISSQLENLDLSENHLNGSIPEDIGNLKNLVKLDLSHNSLSGSITSKLFQLHDLRHLSLSSNYLSSVIPDEMDLFSLYDMDLSHNQLTGSIPKRFRDLPGLDSMDLSFNQLSGDISKSIERLRPRNTFKALFQQILRKNFY</sequence>
<organism evidence="15 16">
    <name type="scientific">Solanum tuberosum</name>
    <name type="common">Potato</name>
    <dbReference type="NCBI Taxonomy" id="4113"/>
    <lineage>
        <taxon>Eukaryota</taxon>
        <taxon>Viridiplantae</taxon>
        <taxon>Streptophyta</taxon>
        <taxon>Embryophyta</taxon>
        <taxon>Tracheophyta</taxon>
        <taxon>Spermatophyta</taxon>
        <taxon>Magnoliopsida</taxon>
        <taxon>eudicotyledons</taxon>
        <taxon>Gunneridae</taxon>
        <taxon>Pentapetalae</taxon>
        <taxon>asterids</taxon>
        <taxon>lamiids</taxon>
        <taxon>Solanales</taxon>
        <taxon>Solanaceae</taxon>
        <taxon>Solanoideae</taxon>
        <taxon>Solaneae</taxon>
        <taxon>Solanum</taxon>
    </lineage>
</organism>
<dbReference type="InterPro" id="IPR011009">
    <property type="entry name" value="Kinase-like_dom_sf"/>
</dbReference>
<evidence type="ECO:0000259" key="14">
    <source>
        <dbReference type="PROSITE" id="PS50011"/>
    </source>
</evidence>
<dbReference type="Pfam" id="PF00560">
    <property type="entry name" value="LRR_1"/>
    <property type="match status" value="8"/>
</dbReference>
<dbReference type="InterPro" id="IPR017441">
    <property type="entry name" value="Protein_kinase_ATP_BS"/>
</dbReference>
<comment type="caution">
    <text evidence="15">The sequence shown here is derived from an EMBL/GenBank/DDBJ whole genome shotgun (WGS) entry which is preliminary data.</text>
</comment>
<dbReference type="Pfam" id="PF00069">
    <property type="entry name" value="Pkinase"/>
    <property type="match status" value="1"/>
</dbReference>
<dbReference type="InterPro" id="IPR000719">
    <property type="entry name" value="Prot_kinase_dom"/>
</dbReference>
<dbReference type="InterPro" id="IPR008271">
    <property type="entry name" value="Ser/Thr_kinase_AS"/>
</dbReference>
<name>A0ABQ7U3T3_SOLTU</name>
<evidence type="ECO:0000256" key="8">
    <source>
        <dbReference type="ARBA" id="ARBA00022777"/>
    </source>
</evidence>
<dbReference type="SUPFAM" id="SSF56112">
    <property type="entry name" value="Protein kinase-like (PK-like)"/>
    <property type="match status" value="1"/>
</dbReference>
<keyword evidence="5" id="KW-0812">Transmembrane</keyword>
<dbReference type="PRINTS" id="PR00019">
    <property type="entry name" value="LEURICHRPT"/>
</dbReference>
<keyword evidence="3" id="KW-0433">Leucine-rich repeat</keyword>
<keyword evidence="7 13" id="KW-0547">Nucleotide-binding</keyword>
<dbReference type="PROSITE" id="PS50011">
    <property type="entry name" value="PROTEIN_KINASE_DOM"/>
    <property type="match status" value="1"/>
</dbReference>
<dbReference type="InterPro" id="IPR050647">
    <property type="entry name" value="Plant_LRR-RLKs"/>
</dbReference>
<keyword evidence="8" id="KW-0418">Kinase</keyword>
<evidence type="ECO:0000256" key="12">
    <source>
        <dbReference type="ARBA" id="ARBA00023180"/>
    </source>
</evidence>
<evidence type="ECO:0000313" key="15">
    <source>
        <dbReference type="EMBL" id="KAH0740973.1"/>
    </source>
</evidence>
<dbReference type="PROSITE" id="PS51450">
    <property type="entry name" value="LRR"/>
    <property type="match status" value="1"/>
</dbReference>
<dbReference type="Proteomes" id="UP000826656">
    <property type="component" value="Unassembled WGS sequence"/>
</dbReference>
<protein>
    <recommendedName>
        <fullName evidence="14">Protein kinase domain-containing protein</fullName>
    </recommendedName>
</protein>
<evidence type="ECO:0000256" key="10">
    <source>
        <dbReference type="ARBA" id="ARBA00022989"/>
    </source>
</evidence>
<feature type="binding site" evidence="13">
    <location>
        <position position="365"/>
    </location>
    <ligand>
        <name>ATP</name>
        <dbReference type="ChEBI" id="CHEBI:30616"/>
    </ligand>
</feature>
<reference evidence="15 16" key="1">
    <citation type="journal article" date="2021" name="bioRxiv">
        <title>Chromosome-scale and haplotype-resolved genome assembly of a tetraploid potato cultivar.</title>
        <authorList>
            <person name="Sun H."/>
            <person name="Jiao W.-B."/>
            <person name="Krause K."/>
            <person name="Campoy J.A."/>
            <person name="Goel M."/>
            <person name="Folz-Donahue K."/>
            <person name="Kukat C."/>
            <person name="Huettel B."/>
            <person name="Schneeberger K."/>
        </authorList>
    </citation>
    <scope>NUCLEOTIDE SEQUENCE [LARGE SCALE GENOMIC DNA]</scope>
    <source>
        <strain evidence="15">SolTubOtavaFocal</strain>
        <tissue evidence="15">Leaves</tissue>
    </source>
</reference>
<dbReference type="PROSITE" id="PS00107">
    <property type="entry name" value="PROTEIN_KINASE_ATP"/>
    <property type="match status" value="1"/>
</dbReference>
<evidence type="ECO:0000256" key="6">
    <source>
        <dbReference type="ARBA" id="ARBA00022737"/>
    </source>
</evidence>
<evidence type="ECO:0000256" key="13">
    <source>
        <dbReference type="PROSITE-ProRule" id="PRU10141"/>
    </source>
</evidence>
<evidence type="ECO:0000256" key="4">
    <source>
        <dbReference type="ARBA" id="ARBA00022679"/>
    </source>
</evidence>
<gene>
    <name evidence="15" type="ORF">KY290_034016</name>
</gene>
<keyword evidence="6" id="KW-0677">Repeat</keyword>
<keyword evidence="4" id="KW-0808">Transferase</keyword>
<keyword evidence="16" id="KW-1185">Reference proteome</keyword>
<evidence type="ECO:0000256" key="3">
    <source>
        <dbReference type="ARBA" id="ARBA00022614"/>
    </source>
</evidence>
<dbReference type="EMBL" id="JAIVGD010000026">
    <property type="protein sequence ID" value="KAH0740973.1"/>
    <property type="molecule type" value="Genomic_DNA"/>
</dbReference>
<dbReference type="InterPro" id="IPR013210">
    <property type="entry name" value="LRR_N_plant-typ"/>
</dbReference>
<dbReference type="Gene3D" id="3.80.10.10">
    <property type="entry name" value="Ribonuclease Inhibitor"/>
    <property type="match status" value="3"/>
</dbReference>
<evidence type="ECO:0000256" key="2">
    <source>
        <dbReference type="ARBA" id="ARBA00008684"/>
    </source>
</evidence>
<dbReference type="PROSITE" id="PS00108">
    <property type="entry name" value="PROTEIN_KINASE_ST"/>
    <property type="match status" value="1"/>
</dbReference>
<keyword evidence="11" id="KW-0472">Membrane</keyword>